<comment type="catalytic activity">
    <reaction evidence="1">
        <text>2-phosphoglycolate + H2O = glycolate + phosphate</text>
        <dbReference type="Rhea" id="RHEA:14369"/>
        <dbReference type="ChEBI" id="CHEBI:15377"/>
        <dbReference type="ChEBI" id="CHEBI:29805"/>
        <dbReference type="ChEBI" id="CHEBI:43474"/>
        <dbReference type="ChEBI" id="CHEBI:58033"/>
        <dbReference type="EC" id="3.1.3.18"/>
    </reaction>
</comment>
<dbReference type="SFLD" id="SFLDS00003">
    <property type="entry name" value="Haloacid_Dehalogenase"/>
    <property type="match status" value="1"/>
</dbReference>
<reference evidence="5" key="1">
    <citation type="journal article" date="2020" name="mSystems">
        <title>Genome- and Community-Level Interaction Insights into Carbon Utilization and Element Cycling Functions of Hydrothermarchaeota in Hydrothermal Sediment.</title>
        <authorList>
            <person name="Zhou Z."/>
            <person name="Liu Y."/>
            <person name="Xu W."/>
            <person name="Pan J."/>
            <person name="Luo Z.H."/>
            <person name="Li M."/>
        </authorList>
    </citation>
    <scope>NUCLEOTIDE SEQUENCE [LARGE SCALE GENOMIC DNA]</scope>
    <source>
        <strain evidence="5">SpSt-456</strain>
    </source>
</reference>
<dbReference type="NCBIfam" id="TIGR01549">
    <property type="entry name" value="HAD-SF-IA-v1"/>
    <property type="match status" value="1"/>
</dbReference>
<evidence type="ECO:0000256" key="3">
    <source>
        <dbReference type="ARBA" id="ARBA00006171"/>
    </source>
</evidence>
<name>A0A832A186_9BACT</name>
<dbReference type="SUPFAM" id="SSF56784">
    <property type="entry name" value="HAD-like"/>
    <property type="match status" value="1"/>
</dbReference>
<organism evidence="5">
    <name type="scientific">Desulfacinum infernum</name>
    <dbReference type="NCBI Taxonomy" id="35837"/>
    <lineage>
        <taxon>Bacteria</taxon>
        <taxon>Pseudomonadati</taxon>
        <taxon>Thermodesulfobacteriota</taxon>
        <taxon>Syntrophobacteria</taxon>
        <taxon>Syntrophobacterales</taxon>
        <taxon>Syntrophobacteraceae</taxon>
        <taxon>Desulfacinum</taxon>
    </lineage>
</organism>
<keyword evidence="5" id="KW-0378">Hydrolase</keyword>
<dbReference type="PANTHER" id="PTHR43434">
    <property type="entry name" value="PHOSPHOGLYCOLATE PHOSPHATASE"/>
    <property type="match status" value="1"/>
</dbReference>
<comment type="pathway">
    <text evidence="2">Organic acid metabolism; glycolate biosynthesis; glycolate from 2-phosphoglycolate: step 1/1.</text>
</comment>
<dbReference type="AlphaFoldDB" id="A0A832A186"/>
<comment type="caution">
    <text evidence="5">The sequence shown here is derived from an EMBL/GenBank/DDBJ whole genome shotgun (WGS) entry which is preliminary data.</text>
</comment>
<dbReference type="EC" id="3.1.3.18" evidence="4"/>
<sequence length="229" mass="25260">MIIETILFDFDGTLAELHIDFSAMKRRIAAVAAEFLGRFPDPSPLPALEWIDALAYELGDGGDGRALAFRSQAMASIQALELEAASKGNLFSFTRRVLEELRARGVKIAVVTRNCEKAVRTVFPDMDGYGFKLFSRDHVARVKPDPDHLQTALRALNATRRESLMVGDHPLDIETGKRLGVRTAGVASGRVSLSELEAHRPDWIAPDCAALVHLLDAHNLLPPRRLGQR</sequence>
<dbReference type="EMBL" id="DSTK01000041">
    <property type="protein sequence ID" value="HFK98672.1"/>
    <property type="molecule type" value="Genomic_DNA"/>
</dbReference>
<dbReference type="PANTHER" id="PTHR43434:SF1">
    <property type="entry name" value="PHOSPHOGLYCOLATE PHOSPHATASE"/>
    <property type="match status" value="1"/>
</dbReference>
<dbReference type="SFLD" id="SFLDG01129">
    <property type="entry name" value="C1.5:_HAD__Beta-PGM__Phosphata"/>
    <property type="match status" value="1"/>
</dbReference>
<dbReference type="Gene3D" id="3.40.50.1000">
    <property type="entry name" value="HAD superfamily/HAD-like"/>
    <property type="match status" value="1"/>
</dbReference>
<comment type="similarity">
    <text evidence="3">Belongs to the HAD-like hydrolase superfamily. CbbY/CbbZ/Gph/YieH family.</text>
</comment>
<evidence type="ECO:0000313" key="5">
    <source>
        <dbReference type="EMBL" id="HFK98672.1"/>
    </source>
</evidence>
<dbReference type="Pfam" id="PF13419">
    <property type="entry name" value="HAD_2"/>
    <property type="match status" value="1"/>
</dbReference>
<accession>A0A832A186</accession>
<gene>
    <name evidence="5" type="ORF">ENS06_15265</name>
</gene>
<evidence type="ECO:0000256" key="4">
    <source>
        <dbReference type="ARBA" id="ARBA00013078"/>
    </source>
</evidence>
<dbReference type="InterPro" id="IPR050155">
    <property type="entry name" value="HAD-like_hydrolase_sf"/>
</dbReference>
<dbReference type="GO" id="GO:0006281">
    <property type="term" value="P:DNA repair"/>
    <property type="evidence" value="ECO:0007669"/>
    <property type="project" value="TreeGrafter"/>
</dbReference>
<dbReference type="InterPro" id="IPR023214">
    <property type="entry name" value="HAD_sf"/>
</dbReference>
<dbReference type="InterPro" id="IPR006439">
    <property type="entry name" value="HAD-SF_hydro_IA"/>
</dbReference>
<dbReference type="Gene3D" id="1.10.150.240">
    <property type="entry name" value="Putative phosphatase, domain 2"/>
    <property type="match status" value="1"/>
</dbReference>
<dbReference type="InterPro" id="IPR036412">
    <property type="entry name" value="HAD-like_sf"/>
</dbReference>
<dbReference type="GO" id="GO:0008967">
    <property type="term" value="F:phosphoglycolate phosphatase activity"/>
    <property type="evidence" value="ECO:0007669"/>
    <property type="project" value="UniProtKB-EC"/>
</dbReference>
<dbReference type="InterPro" id="IPR041492">
    <property type="entry name" value="HAD_2"/>
</dbReference>
<evidence type="ECO:0000256" key="2">
    <source>
        <dbReference type="ARBA" id="ARBA00004818"/>
    </source>
</evidence>
<proteinExistence type="inferred from homology"/>
<evidence type="ECO:0000256" key="1">
    <source>
        <dbReference type="ARBA" id="ARBA00000830"/>
    </source>
</evidence>
<protein>
    <recommendedName>
        <fullName evidence="4">phosphoglycolate phosphatase</fullName>
        <ecNumber evidence="4">3.1.3.18</ecNumber>
    </recommendedName>
</protein>
<dbReference type="InterPro" id="IPR023198">
    <property type="entry name" value="PGP-like_dom2"/>
</dbReference>